<sequence>MSSMEPQQSESNSNSPNPLFSKKRAQAKVEATIHVWYGNEWKGVKNGHPEVTKVNEAQKEPKINLKKTPVSCTATYVSSAMTCGTSLGFTDGIAYGIERYV</sequence>
<evidence type="ECO:0000313" key="1">
    <source>
        <dbReference type="Proteomes" id="UP000887576"/>
    </source>
</evidence>
<proteinExistence type="predicted"/>
<protein>
    <submittedName>
        <fullName evidence="2">Uncharacterized protein</fullName>
    </submittedName>
</protein>
<dbReference type="Proteomes" id="UP000887576">
    <property type="component" value="Unplaced"/>
</dbReference>
<dbReference type="WBParaSite" id="JU765_v2.g15411.t1">
    <property type="protein sequence ID" value="JU765_v2.g15411.t1"/>
    <property type="gene ID" value="JU765_v2.g15411"/>
</dbReference>
<organism evidence="1 2">
    <name type="scientific">Panagrolaimus sp. JU765</name>
    <dbReference type="NCBI Taxonomy" id="591449"/>
    <lineage>
        <taxon>Eukaryota</taxon>
        <taxon>Metazoa</taxon>
        <taxon>Ecdysozoa</taxon>
        <taxon>Nematoda</taxon>
        <taxon>Chromadorea</taxon>
        <taxon>Rhabditida</taxon>
        <taxon>Tylenchina</taxon>
        <taxon>Panagrolaimomorpha</taxon>
        <taxon>Panagrolaimoidea</taxon>
        <taxon>Panagrolaimidae</taxon>
        <taxon>Panagrolaimus</taxon>
    </lineage>
</organism>
<name>A0AC34QDF8_9BILA</name>
<accession>A0AC34QDF8</accession>
<reference evidence="2" key="1">
    <citation type="submission" date="2022-11" db="UniProtKB">
        <authorList>
            <consortium name="WormBaseParasite"/>
        </authorList>
    </citation>
    <scope>IDENTIFICATION</scope>
</reference>
<evidence type="ECO:0000313" key="2">
    <source>
        <dbReference type="WBParaSite" id="JU765_v2.g15411.t1"/>
    </source>
</evidence>